<name>A0ACB9D4E1_9ASTR</name>
<dbReference type="Proteomes" id="UP001056120">
    <property type="component" value="Linkage Group LG20"/>
</dbReference>
<sequence>MEDLKIFLHLLILTLILHLPTSLASPPYNCPISFCGSNAYAIRFPFHVLGQQPDICGYPGFNLQCDKQGNMLLNLPNSGEFSVRTIDYLSQVIQIYDPSGCSASRRLTLDLSGSPFSDSPSRNYMLLSCPVGVTMSRYIAVGCLTNSTHSTLATSSVSFAMAMANRTACEIIGSIRSPISWYQDQEGLTSNLNMDIFLTWDSPNCQECAAEGGTCGYTNTTMQEIACFENSKKSNKKMTIALIIVSIALALPAIAASIAMAWYICRDYRRVAAWVARNATPSVTTVTPETAMVPHGGMVIGLDQLTIESYTKVALGESKRLPGHEDAACSICLSEYNVKEIVRCIPECRHCFHAECIDEWLKLKGTCPVCRNSPSPARADF</sequence>
<evidence type="ECO:0000313" key="1">
    <source>
        <dbReference type="EMBL" id="KAI3741376.1"/>
    </source>
</evidence>
<proteinExistence type="predicted"/>
<reference evidence="2" key="1">
    <citation type="journal article" date="2022" name="Mol. Ecol. Resour.">
        <title>The genomes of chicory, endive, great burdock and yacon provide insights into Asteraceae palaeo-polyploidization history and plant inulin production.</title>
        <authorList>
            <person name="Fan W."/>
            <person name="Wang S."/>
            <person name="Wang H."/>
            <person name="Wang A."/>
            <person name="Jiang F."/>
            <person name="Liu H."/>
            <person name="Zhao H."/>
            <person name="Xu D."/>
            <person name="Zhang Y."/>
        </authorList>
    </citation>
    <scope>NUCLEOTIDE SEQUENCE [LARGE SCALE GENOMIC DNA]</scope>
    <source>
        <strain evidence="2">cv. Yunnan</strain>
    </source>
</reference>
<comment type="caution">
    <text evidence="1">The sequence shown here is derived from an EMBL/GenBank/DDBJ whole genome shotgun (WGS) entry which is preliminary data.</text>
</comment>
<gene>
    <name evidence="1" type="ORF">L1987_59048</name>
</gene>
<reference evidence="1 2" key="2">
    <citation type="journal article" date="2022" name="Mol. Ecol. Resour.">
        <title>The genomes of chicory, endive, great burdock and yacon provide insights into Asteraceae paleo-polyploidization history and plant inulin production.</title>
        <authorList>
            <person name="Fan W."/>
            <person name="Wang S."/>
            <person name="Wang H."/>
            <person name="Wang A."/>
            <person name="Jiang F."/>
            <person name="Liu H."/>
            <person name="Zhao H."/>
            <person name="Xu D."/>
            <person name="Zhang Y."/>
        </authorList>
    </citation>
    <scope>NUCLEOTIDE SEQUENCE [LARGE SCALE GENOMIC DNA]</scope>
    <source>
        <strain evidence="2">cv. Yunnan</strain>
        <tissue evidence="1">Leaves</tissue>
    </source>
</reference>
<keyword evidence="2" id="KW-1185">Reference proteome</keyword>
<organism evidence="1 2">
    <name type="scientific">Smallanthus sonchifolius</name>
    <dbReference type="NCBI Taxonomy" id="185202"/>
    <lineage>
        <taxon>Eukaryota</taxon>
        <taxon>Viridiplantae</taxon>
        <taxon>Streptophyta</taxon>
        <taxon>Embryophyta</taxon>
        <taxon>Tracheophyta</taxon>
        <taxon>Spermatophyta</taxon>
        <taxon>Magnoliopsida</taxon>
        <taxon>eudicotyledons</taxon>
        <taxon>Gunneridae</taxon>
        <taxon>Pentapetalae</taxon>
        <taxon>asterids</taxon>
        <taxon>campanulids</taxon>
        <taxon>Asterales</taxon>
        <taxon>Asteraceae</taxon>
        <taxon>Asteroideae</taxon>
        <taxon>Heliantheae alliance</taxon>
        <taxon>Millerieae</taxon>
        <taxon>Smallanthus</taxon>
    </lineage>
</organism>
<accession>A0ACB9D4E1</accession>
<dbReference type="EMBL" id="CM042037">
    <property type="protein sequence ID" value="KAI3741376.1"/>
    <property type="molecule type" value="Genomic_DNA"/>
</dbReference>
<protein>
    <submittedName>
        <fullName evidence="1">Uncharacterized protein</fullName>
    </submittedName>
</protein>
<evidence type="ECO:0000313" key="2">
    <source>
        <dbReference type="Proteomes" id="UP001056120"/>
    </source>
</evidence>